<keyword evidence="5" id="KW-1185">Reference proteome</keyword>
<dbReference type="InterPro" id="IPR029063">
    <property type="entry name" value="SAM-dependent_MTases_sf"/>
</dbReference>
<dbReference type="CDD" id="cd02440">
    <property type="entry name" value="AdoMet_MTases"/>
    <property type="match status" value="1"/>
</dbReference>
<gene>
    <name evidence="4" type="ORF">QO010_003339</name>
</gene>
<accession>A0ABU0IU65</accession>
<protein>
    <submittedName>
        <fullName evidence="4">SAM-dependent methyltransferase</fullName>
    </submittedName>
</protein>
<dbReference type="PANTHER" id="PTHR18895">
    <property type="entry name" value="HEMK METHYLTRANSFERASE"/>
    <property type="match status" value="1"/>
</dbReference>
<organism evidence="4 5">
    <name type="scientific">Caulobacter ginsengisoli</name>
    <dbReference type="NCBI Taxonomy" id="400775"/>
    <lineage>
        <taxon>Bacteria</taxon>
        <taxon>Pseudomonadati</taxon>
        <taxon>Pseudomonadota</taxon>
        <taxon>Alphaproteobacteria</taxon>
        <taxon>Caulobacterales</taxon>
        <taxon>Caulobacteraceae</taxon>
        <taxon>Caulobacter</taxon>
    </lineage>
</organism>
<keyword evidence="1 4" id="KW-0489">Methyltransferase</keyword>
<dbReference type="Pfam" id="PF05175">
    <property type="entry name" value="MTS"/>
    <property type="match status" value="1"/>
</dbReference>
<dbReference type="EMBL" id="JAUSVS010000007">
    <property type="protein sequence ID" value="MDQ0465550.1"/>
    <property type="molecule type" value="Genomic_DNA"/>
</dbReference>
<feature type="domain" description="Methyltransferase small" evidence="3">
    <location>
        <begin position="129"/>
        <end position="241"/>
    </location>
</feature>
<keyword evidence="1 4" id="KW-0808">Transferase</keyword>
<dbReference type="GO" id="GO:0008168">
    <property type="term" value="F:methyltransferase activity"/>
    <property type="evidence" value="ECO:0007669"/>
    <property type="project" value="UniProtKB-KW"/>
</dbReference>
<evidence type="ECO:0000256" key="2">
    <source>
        <dbReference type="ARBA" id="ARBA00022691"/>
    </source>
</evidence>
<dbReference type="SUPFAM" id="SSF53335">
    <property type="entry name" value="S-adenosyl-L-methionine-dependent methyltransferases"/>
    <property type="match status" value="1"/>
</dbReference>
<comment type="caution">
    <text evidence="4">The sequence shown here is derived from an EMBL/GenBank/DDBJ whole genome shotgun (WGS) entry which is preliminary data.</text>
</comment>
<proteinExistence type="predicted"/>
<dbReference type="PANTHER" id="PTHR18895:SF74">
    <property type="entry name" value="MTRF1L RELEASE FACTOR GLUTAMINE METHYLTRANSFERASE"/>
    <property type="match status" value="1"/>
</dbReference>
<sequence length="305" mass="33065">MAERDDLRIDLLRQLKGLGYGFVTPGNDSHRRVVRRRGLAGDLRDVFGWNLPFRPGTVRPELFEAMGAAGLLVRRRRYWRSALRVASLDRTLFWHSAWPPKARDAVFFGPDSYRFADFVCAELPPGPLRIADIGTGSGVGAIAAALARPGSTVLASDLNPAALELARVNAAAAGVELTLAQGSGLAPLDGQFDVIIANPPFFAGKGGRLYRDGGGDLGMEVALVWAQEAADRLAPGGRLLLYSGAPVVAGVDRLREGLERVLVPKGLVLRYREIDPDIFGGLLNHPRYWRVERIAAVGLVAERQQ</sequence>
<dbReference type="InterPro" id="IPR050320">
    <property type="entry name" value="N5-glutamine_MTase"/>
</dbReference>
<name>A0ABU0IU65_9CAUL</name>
<dbReference type="InterPro" id="IPR002052">
    <property type="entry name" value="DNA_methylase_N6_adenine_CS"/>
</dbReference>
<evidence type="ECO:0000256" key="1">
    <source>
        <dbReference type="ARBA" id="ARBA00022603"/>
    </source>
</evidence>
<evidence type="ECO:0000259" key="3">
    <source>
        <dbReference type="Pfam" id="PF05175"/>
    </source>
</evidence>
<dbReference type="GO" id="GO:0032259">
    <property type="term" value="P:methylation"/>
    <property type="evidence" value="ECO:0007669"/>
    <property type="project" value="UniProtKB-KW"/>
</dbReference>
<dbReference type="Proteomes" id="UP001228905">
    <property type="component" value="Unassembled WGS sequence"/>
</dbReference>
<reference evidence="4 5" key="1">
    <citation type="submission" date="2023-07" db="EMBL/GenBank/DDBJ databases">
        <title>Genomic Encyclopedia of Type Strains, Phase IV (KMG-IV): sequencing the most valuable type-strain genomes for metagenomic binning, comparative biology and taxonomic classification.</title>
        <authorList>
            <person name="Goeker M."/>
        </authorList>
    </citation>
    <scope>NUCLEOTIDE SEQUENCE [LARGE SCALE GENOMIC DNA]</scope>
    <source>
        <strain evidence="4 5">DSM 18695</strain>
    </source>
</reference>
<keyword evidence="2" id="KW-0949">S-adenosyl-L-methionine</keyword>
<dbReference type="Gene3D" id="3.40.50.150">
    <property type="entry name" value="Vaccinia Virus protein VP39"/>
    <property type="match status" value="1"/>
</dbReference>
<dbReference type="RefSeq" id="WP_307350973.1">
    <property type="nucleotide sequence ID" value="NZ_JAUSVS010000007.1"/>
</dbReference>
<evidence type="ECO:0000313" key="4">
    <source>
        <dbReference type="EMBL" id="MDQ0465550.1"/>
    </source>
</evidence>
<dbReference type="PROSITE" id="PS00092">
    <property type="entry name" value="N6_MTASE"/>
    <property type="match status" value="1"/>
</dbReference>
<evidence type="ECO:0000313" key="5">
    <source>
        <dbReference type="Proteomes" id="UP001228905"/>
    </source>
</evidence>
<dbReference type="InterPro" id="IPR007848">
    <property type="entry name" value="Small_mtfrase_dom"/>
</dbReference>